<comment type="similarity">
    <text evidence="1">Belongs to the sulfotransferase 1 family.</text>
</comment>
<feature type="domain" description="Sulfotransferase" evidence="3">
    <location>
        <begin position="36"/>
        <end position="216"/>
    </location>
</feature>
<organism evidence="4 5">
    <name type="scientific">Owenweeksia hongkongensis (strain DSM 17368 / CIP 108786 / JCM 12287 / NRRL B-23963 / UST20020801)</name>
    <dbReference type="NCBI Taxonomy" id="926562"/>
    <lineage>
        <taxon>Bacteria</taxon>
        <taxon>Pseudomonadati</taxon>
        <taxon>Bacteroidota</taxon>
        <taxon>Flavobacteriia</taxon>
        <taxon>Flavobacteriales</taxon>
        <taxon>Owenweeksiaceae</taxon>
        <taxon>Owenweeksia</taxon>
    </lineage>
</organism>
<dbReference type="STRING" id="926562.Oweho_0530"/>
<dbReference type="AlphaFoldDB" id="G8QZV2"/>
<dbReference type="InterPro" id="IPR027417">
    <property type="entry name" value="P-loop_NTPase"/>
</dbReference>
<dbReference type="Proteomes" id="UP000005631">
    <property type="component" value="Chromosome"/>
</dbReference>
<dbReference type="EMBL" id="CP003156">
    <property type="protein sequence ID" value="AEV31546.1"/>
    <property type="molecule type" value="Genomic_DNA"/>
</dbReference>
<evidence type="ECO:0000259" key="3">
    <source>
        <dbReference type="Pfam" id="PF00685"/>
    </source>
</evidence>
<dbReference type="HOGENOM" id="CLU_027239_4_1_10"/>
<dbReference type="OrthoDB" id="1437579at2"/>
<reference evidence="4 5" key="1">
    <citation type="journal article" date="2012" name="Stand. Genomic Sci.">
        <title>Genome sequence of the orange-pigmented seawater bacterium Owenweeksia hongkongensis type strain (UST20020801(T)).</title>
        <authorList>
            <person name="Riedel T."/>
            <person name="Held B."/>
            <person name="Nolan M."/>
            <person name="Lucas S."/>
            <person name="Lapidus A."/>
            <person name="Tice H."/>
            <person name="Del Rio T.G."/>
            <person name="Cheng J.F."/>
            <person name="Han C."/>
            <person name="Tapia R."/>
            <person name="Goodwin L.A."/>
            <person name="Pitluck S."/>
            <person name="Liolios K."/>
            <person name="Mavromatis K."/>
            <person name="Pagani I."/>
            <person name="Ivanova N."/>
            <person name="Mikhailova N."/>
            <person name="Pati A."/>
            <person name="Chen A."/>
            <person name="Palaniappan K."/>
            <person name="Rohde M."/>
            <person name="Tindall B.J."/>
            <person name="Detter J.C."/>
            <person name="Goker M."/>
            <person name="Woyke T."/>
            <person name="Bristow J."/>
            <person name="Eisen J.A."/>
            <person name="Markowitz V."/>
            <person name="Hugenholtz P."/>
            <person name="Klenk H.P."/>
            <person name="Kyrpides N.C."/>
        </authorList>
    </citation>
    <scope>NUCLEOTIDE SEQUENCE</scope>
    <source>
        <strain evidence="5">DSM 17368 / JCM 12287 / NRRL B-23963</strain>
    </source>
</reference>
<dbReference type="KEGG" id="oho:Oweho_0530"/>
<dbReference type="Gene3D" id="3.40.50.300">
    <property type="entry name" value="P-loop containing nucleotide triphosphate hydrolases"/>
    <property type="match status" value="1"/>
</dbReference>
<gene>
    <name evidence="4" type="ordered locus">Oweho_0530</name>
</gene>
<dbReference type="eggNOG" id="COG0438">
    <property type="taxonomic scope" value="Bacteria"/>
</dbReference>
<keyword evidence="2 4" id="KW-0808">Transferase</keyword>
<dbReference type="Pfam" id="PF00685">
    <property type="entry name" value="Sulfotransfer_1"/>
    <property type="match status" value="1"/>
</dbReference>
<evidence type="ECO:0000256" key="2">
    <source>
        <dbReference type="ARBA" id="ARBA00022679"/>
    </source>
</evidence>
<keyword evidence="5" id="KW-1185">Reference proteome</keyword>
<dbReference type="InterPro" id="IPR000863">
    <property type="entry name" value="Sulfotransferase_dom"/>
</dbReference>
<protein>
    <submittedName>
        <fullName evidence="4">Sulfotransferase family protein</fullName>
    </submittedName>
</protein>
<sequence>MIWLASFPRSGNTFCRNLFYDVYGLESTSFPIERNSDKSKKYRILKTHVPYENAVGLKDDDLVICLVRDGRDAITSNAKYRKNFIEPRSKLKSNIDHGIVSPRGAHFGGWSKNVNSWIERADLIIRFEELIKDPLHFLKKIEAKTDLPEADYSKIKTFSQLKYGAPRYGSGGQKTKGSTHSKKFFNKGKVGQWKEVFSGKQHKLFWLFHGEQMKMMGYGKDGDILPVDFTKTSFDHNPSDRLKWLKKYHEARVLLNSAFQKTLRVLKLT</sequence>
<name>G8QZV2_OWEHD</name>
<evidence type="ECO:0000313" key="5">
    <source>
        <dbReference type="Proteomes" id="UP000005631"/>
    </source>
</evidence>
<evidence type="ECO:0000313" key="4">
    <source>
        <dbReference type="EMBL" id="AEV31546.1"/>
    </source>
</evidence>
<proteinExistence type="inferred from homology"/>
<dbReference type="GO" id="GO:0008146">
    <property type="term" value="F:sulfotransferase activity"/>
    <property type="evidence" value="ECO:0007669"/>
    <property type="project" value="InterPro"/>
</dbReference>
<dbReference type="RefSeq" id="WP_014200907.1">
    <property type="nucleotide sequence ID" value="NC_016599.1"/>
</dbReference>
<dbReference type="SUPFAM" id="SSF52540">
    <property type="entry name" value="P-loop containing nucleoside triphosphate hydrolases"/>
    <property type="match status" value="1"/>
</dbReference>
<accession>G8QZV2</accession>
<dbReference type="PANTHER" id="PTHR11783">
    <property type="entry name" value="SULFOTRANSFERASE SULT"/>
    <property type="match status" value="1"/>
</dbReference>
<evidence type="ECO:0000256" key="1">
    <source>
        <dbReference type="ARBA" id="ARBA00005771"/>
    </source>
</evidence>